<dbReference type="EMBL" id="JBANMG010000006">
    <property type="protein sequence ID" value="KAK6951701.1"/>
    <property type="molecule type" value="Genomic_DNA"/>
</dbReference>
<keyword evidence="8" id="KW-1185">Reference proteome</keyword>
<keyword evidence="4" id="KW-0238">DNA-binding</keyword>
<dbReference type="InterPro" id="IPR021858">
    <property type="entry name" value="Fun_TF"/>
</dbReference>
<keyword evidence="2" id="KW-0862">Zinc</keyword>
<evidence type="ECO:0000256" key="6">
    <source>
        <dbReference type="ARBA" id="ARBA00023242"/>
    </source>
</evidence>
<dbReference type="AlphaFoldDB" id="A0AAX6MHQ7"/>
<evidence type="ECO:0000256" key="1">
    <source>
        <dbReference type="ARBA" id="ARBA00022723"/>
    </source>
</evidence>
<keyword evidence="5" id="KW-0804">Transcription</keyword>
<keyword evidence="3" id="KW-0805">Transcription regulation</keyword>
<name>A0AAX6MHQ7_9PEZI</name>
<dbReference type="GO" id="GO:0003677">
    <property type="term" value="F:DNA binding"/>
    <property type="evidence" value="ECO:0007669"/>
    <property type="project" value="UniProtKB-KW"/>
</dbReference>
<dbReference type="GO" id="GO:0046872">
    <property type="term" value="F:metal ion binding"/>
    <property type="evidence" value="ECO:0007669"/>
    <property type="project" value="UniProtKB-KW"/>
</dbReference>
<proteinExistence type="predicted"/>
<keyword evidence="1" id="KW-0479">Metal-binding</keyword>
<keyword evidence="6" id="KW-0539">Nucleus</keyword>
<protein>
    <submittedName>
        <fullName evidence="7">Uncharacterized protein</fullName>
    </submittedName>
</protein>
<accession>A0AAX6MHQ7</accession>
<evidence type="ECO:0000256" key="4">
    <source>
        <dbReference type="ARBA" id="ARBA00023125"/>
    </source>
</evidence>
<evidence type="ECO:0000313" key="8">
    <source>
        <dbReference type="Proteomes" id="UP001369815"/>
    </source>
</evidence>
<sequence length="520" mass="59639">MCEGYAPPKVKTASCRPERLLLPKPKLASVQPSKIAALSQSVDYRSPTPQMPTFGFELSEDDKWYFTLFRDQISHELSPYFRSTFWSHTSLRDSMVNRCIHHSILSIGAYSRALMDLREGYAANGKSCRTWWPPSVMNRHHQAALVHHAKALSHLRSNIRSYGIDGRLTMAATLLFIVFENMQGNYLSSGNLIRSGIKVLRNIRGADYSKSILRRQWYRCLSTPRDEVDEMALMFARHSVATACIPFSHGKFAYHILLTEDEDEDGDTGLDGPFTFSPPQTLEQTRQIWDHLIVQISSFTSKIVWHNSNPDYDFDEPAAFREQAMYLAQLNDLGVALDSLLFSTVDTRDRQGLELLRLQHTIAYVGTSCCFDSTEMMYDQYIPQFEDVVQRCKRFTDFPSEVSTKVGFINEIGRLPLLAFVGMKCRKASVRQEAVNLLTRCDWRESTWDSENVASVVTGIMKLEGQLHPADPEYMVPAEKRYVWTNIFWDFEKRQMLLEYTKALPNELGEFDKVSYVTGV</sequence>
<dbReference type="Proteomes" id="UP001369815">
    <property type="component" value="Unassembled WGS sequence"/>
</dbReference>
<gene>
    <name evidence="7" type="ORF">Daesc_006224</name>
</gene>
<dbReference type="PANTHER" id="PTHR36206:SF4">
    <property type="entry name" value="HYPOTHETICAL CONSERVED PROTEIN (EUROFUNG)-RELATED"/>
    <property type="match status" value="1"/>
</dbReference>
<comment type="caution">
    <text evidence="7">The sequence shown here is derived from an EMBL/GenBank/DDBJ whole genome shotgun (WGS) entry which is preliminary data.</text>
</comment>
<evidence type="ECO:0000313" key="7">
    <source>
        <dbReference type="EMBL" id="KAK6951701.1"/>
    </source>
</evidence>
<reference evidence="7 8" key="1">
    <citation type="journal article" date="2024" name="Front Chem Biol">
        <title>Unveiling the potential of Daldinia eschscholtzii MFLUCC 19-0629 through bioactivity and bioinformatics studies for enhanced sustainable agriculture production.</title>
        <authorList>
            <person name="Brooks S."/>
            <person name="Weaver J.A."/>
            <person name="Klomchit A."/>
            <person name="Alharthi S.A."/>
            <person name="Onlamun T."/>
            <person name="Nurani R."/>
            <person name="Vong T.K."/>
            <person name="Alberti F."/>
            <person name="Greco C."/>
        </authorList>
    </citation>
    <scope>NUCLEOTIDE SEQUENCE [LARGE SCALE GENOMIC DNA]</scope>
    <source>
        <strain evidence="7">MFLUCC 19-0629</strain>
    </source>
</reference>
<evidence type="ECO:0000256" key="2">
    <source>
        <dbReference type="ARBA" id="ARBA00022833"/>
    </source>
</evidence>
<organism evidence="7 8">
    <name type="scientific">Daldinia eschscholtzii</name>
    <dbReference type="NCBI Taxonomy" id="292717"/>
    <lineage>
        <taxon>Eukaryota</taxon>
        <taxon>Fungi</taxon>
        <taxon>Dikarya</taxon>
        <taxon>Ascomycota</taxon>
        <taxon>Pezizomycotina</taxon>
        <taxon>Sordariomycetes</taxon>
        <taxon>Xylariomycetidae</taxon>
        <taxon>Xylariales</taxon>
        <taxon>Hypoxylaceae</taxon>
        <taxon>Daldinia</taxon>
    </lineage>
</organism>
<dbReference type="InterPro" id="IPR052360">
    <property type="entry name" value="Transcr_Regulatory_Proteins"/>
</dbReference>
<dbReference type="PANTHER" id="PTHR36206">
    <property type="entry name" value="ASPERCRYPTIN BIOSYNTHESIS CLUSTER-SPECIFIC TRANSCRIPTION REGULATOR ATNN-RELATED"/>
    <property type="match status" value="1"/>
</dbReference>
<evidence type="ECO:0000256" key="5">
    <source>
        <dbReference type="ARBA" id="ARBA00023163"/>
    </source>
</evidence>
<evidence type="ECO:0000256" key="3">
    <source>
        <dbReference type="ARBA" id="ARBA00023015"/>
    </source>
</evidence>
<dbReference type="Pfam" id="PF11951">
    <property type="entry name" value="Fungal_trans_2"/>
    <property type="match status" value="1"/>
</dbReference>